<feature type="region of interest" description="Disordered" evidence="1">
    <location>
        <begin position="1"/>
        <end position="207"/>
    </location>
</feature>
<gene>
    <name evidence="2" type="ORF">EXIGLDRAFT_782813</name>
</gene>
<dbReference type="STRING" id="1314781.A0A166NFE3"/>
<evidence type="ECO:0000313" key="3">
    <source>
        <dbReference type="Proteomes" id="UP000077266"/>
    </source>
</evidence>
<dbReference type="Proteomes" id="UP000077266">
    <property type="component" value="Unassembled WGS sequence"/>
</dbReference>
<evidence type="ECO:0000256" key="1">
    <source>
        <dbReference type="SAM" id="MobiDB-lite"/>
    </source>
</evidence>
<sequence length="283" mass="31029">MQTAIMDSSPQPAPPARRPLKRSASTASLPTPPYSREKRKRRASHHDSDSDEGDANQLLDDADDDDNVSEPTEEDRLLTAKAERLGLLASSKTRPSAPPREPAVKKRARLDDDASRVTKDVKAEPEQPAAAPLSPPRSRRQTTAPKIAAVIPRTPPPRRAKKATSKPVPVRGSPDNPFVDDGPRGGGSKDTRPPPRRASEEYEEKPTVTYVFRGVKATFDNPLYNQSPSARVKASLPIEDPEFSPDPAVPPRRLFMAQDLSDDDEETVDVKPKRLFAASTKAR</sequence>
<name>A0A166NFE3_EXIGL</name>
<evidence type="ECO:0000313" key="2">
    <source>
        <dbReference type="EMBL" id="KZV79100.1"/>
    </source>
</evidence>
<feature type="compositionally biased region" description="Acidic residues" evidence="1">
    <location>
        <begin position="49"/>
        <end position="73"/>
    </location>
</feature>
<dbReference type="EMBL" id="KV426682">
    <property type="protein sequence ID" value="KZV79100.1"/>
    <property type="molecule type" value="Genomic_DNA"/>
</dbReference>
<dbReference type="AlphaFoldDB" id="A0A166NFE3"/>
<protein>
    <submittedName>
        <fullName evidence="2">Uncharacterized protein</fullName>
    </submittedName>
</protein>
<accession>A0A166NFE3</accession>
<organism evidence="2 3">
    <name type="scientific">Exidia glandulosa HHB12029</name>
    <dbReference type="NCBI Taxonomy" id="1314781"/>
    <lineage>
        <taxon>Eukaryota</taxon>
        <taxon>Fungi</taxon>
        <taxon>Dikarya</taxon>
        <taxon>Basidiomycota</taxon>
        <taxon>Agaricomycotina</taxon>
        <taxon>Agaricomycetes</taxon>
        <taxon>Auriculariales</taxon>
        <taxon>Exidiaceae</taxon>
        <taxon>Exidia</taxon>
    </lineage>
</organism>
<keyword evidence="3" id="KW-1185">Reference proteome</keyword>
<proteinExistence type="predicted"/>
<feature type="compositionally biased region" description="Basic and acidic residues" evidence="1">
    <location>
        <begin position="181"/>
        <end position="206"/>
    </location>
</feature>
<dbReference type="OrthoDB" id="3364608at2759"/>
<dbReference type="InParanoid" id="A0A166NFE3"/>
<feature type="compositionally biased region" description="Basic and acidic residues" evidence="1">
    <location>
        <begin position="74"/>
        <end position="84"/>
    </location>
</feature>
<feature type="compositionally biased region" description="Basic and acidic residues" evidence="1">
    <location>
        <begin position="109"/>
        <end position="125"/>
    </location>
</feature>
<reference evidence="2 3" key="1">
    <citation type="journal article" date="2016" name="Mol. Biol. Evol.">
        <title>Comparative Genomics of Early-Diverging Mushroom-Forming Fungi Provides Insights into the Origins of Lignocellulose Decay Capabilities.</title>
        <authorList>
            <person name="Nagy L.G."/>
            <person name="Riley R."/>
            <person name="Tritt A."/>
            <person name="Adam C."/>
            <person name="Daum C."/>
            <person name="Floudas D."/>
            <person name="Sun H."/>
            <person name="Yadav J.S."/>
            <person name="Pangilinan J."/>
            <person name="Larsson K.H."/>
            <person name="Matsuura K."/>
            <person name="Barry K."/>
            <person name="Labutti K."/>
            <person name="Kuo R."/>
            <person name="Ohm R.A."/>
            <person name="Bhattacharya S.S."/>
            <person name="Shirouzu T."/>
            <person name="Yoshinaga Y."/>
            <person name="Martin F.M."/>
            <person name="Grigoriev I.V."/>
            <person name="Hibbett D.S."/>
        </authorList>
    </citation>
    <scope>NUCLEOTIDE SEQUENCE [LARGE SCALE GENOMIC DNA]</scope>
    <source>
        <strain evidence="2 3">HHB12029</strain>
    </source>
</reference>